<reference evidence="1 2" key="1">
    <citation type="submission" date="2021-06" db="EMBL/GenBank/DDBJ databases">
        <authorList>
            <person name="Palmer J.M."/>
        </authorList>
    </citation>
    <scope>NUCLEOTIDE SEQUENCE [LARGE SCALE GENOMIC DNA]</scope>
    <source>
        <strain evidence="1 2">AS_MEX2019</strain>
        <tissue evidence="1">Muscle</tissue>
    </source>
</reference>
<sequence>MLVGMVMNWSRGKMVAGNYTWKTVLLHQKLVIFGRQMNNMYSNMPMSFFIFPGVVSSQENCLPSASFLAASLFVILQSHLRSAASKTISPGGIKRGLDTSAS</sequence>
<proteinExistence type="predicted"/>
<dbReference type="EMBL" id="JAHRIP010006249">
    <property type="protein sequence ID" value="MEQ2282127.1"/>
    <property type="molecule type" value="Genomic_DNA"/>
</dbReference>
<accession>A0ABV0XL33</accession>
<keyword evidence="2" id="KW-1185">Reference proteome</keyword>
<evidence type="ECO:0000313" key="1">
    <source>
        <dbReference type="EMBL" id="MEQ2282127.1"/>
    </source>
</evidence>
<protein>
    <submittedName>
        <fullName evidence="1">Uncharacterized protein</fullName>
    </submittedName>
</protein>
<name>A0ABV0XL33_9TELE</name>
<comment type="caution">
    <text evidence="1">The sequence shown here is derived from an EMBL/GenBank/DDBJ whole genome shotgun (WGS) entry which is preliminary data.</text>
</comment>
<dbReference type="Proteomes" id="UP001469553">
    <property type="component" value="Unassembled WGS sequence"/>
</dbReference>
<evidence type="ECO:0000313" key="2">
    <source>
        <dbReference type="Proteomes" id="UP001469553"/>
    </source>
</evidence>
<gene>
    <name evidence="1" type="ORF">AMECASPLE_037305</name>
</gene>
<organism evidence="1 2">
    <name type="scientific">Ameca splendens</name>
    <dbReference type="NCBI Taxonomy" id="208324"/>
    <lineage>
        <taxon>Eukaryota</taxon>
        <taxon>Metazoa</taxon>
        <taxon>Chordata</taxon>
        <taxon>Craniata</taxon>
        <taxon>Vertebrata</taxon>
        <taxon>Euteleostomi</taxon>
        <taxon>Actinopterygii</taxon>
        <taxon>Neopterygii</taxon>
        <taxon>Teleostei</taxon>
        <taxon>Neoteleostei</taxon>
        <taxon>Acanthomorphata</taxon>
        <taxon>Ovalentaria</taxon>
        <taxon>Atherinomorphae</taxon>
        <taxon>Cyprinodontiformes</taxon>
        <taxon>Goodeidae</taxon>
        <taxon>Ameca</taxon>
    </lineage>
</organism>